<gene>
    <name evidence="2" type="ORF">HK100_010681</name>
</gene>
<protein>
    <submittedName>
        <fullName evidence="2">Uncharacterized protein</fullName>
    </submittedName>
</protein>
<comment type="caution">
    <text evidence="2">The sequence shown here is derived from an EMBL/GenBank/DDBJ whole genome shotgun (WGS) entry which is preliminary data.</text>
</comment>
<evidence type="ECO:0000256" key="1">
    <source>
        <dbReference type="SAM" id="MobiDB-lite"/>
    </source>
</evidence>
<evidence type="ECO:0000313" key="2">
    <source>
        <dbReference type="EMBL" id="KAJ3078516.1"/>
    </source>
</evidence>
<sequence>MPTQEPRFNAGSLPSNTISNNITEDEQFDPEGGGNFAMDFGDYDDYNYGNNNNINSINGNGAATYSNDINNYTDGSQPTNTQPLADSYSNGNDSWFNNSDVYPTPDQPTQEQHQLYDDSNFTNLSGQKEQEPSQSTEPLNSYNNGSNHNGQYSYGYSEDNPTVYFPDKPPLVPVLTNIKDINYAPTTSSHPNLASTTGHPMYGSNVVISPSVGNIGVEKGSVVAEPSPTALALPLDSNSSITEQTITTNLVASYKWIVEAFSSR</sequence>
<reference evidence="2" key="1">
    <citation type="submission" date="2020-05" db="EMBL/GenBank/DDBJ databases">
        <title>Phylogenomic resolution of chytrid fungi.</title>
        <authorList>
            <person name="Stajich J.E."/>
            <person name="Amses K."/>
            <person name="Simmons R."/>
            <person name="Seto K."/>
            <person name="Myers J."/>
            <person name="Bonds A."/>
            <person name="Quandt C.A."/>
            <person name="Barry K."/>
            <person name="Liu P."/>
            <person name="Grigoriev I."/>
            <person name="Longcore J.E."/>
            <person name="James T.Y."/>
        </authorList>
    </citation>
    <scope>NUCLEOTIDE SEQUENCE</scope>
    <source>
        <strain evidence="2">JEL0513</strain>
    </source>
</reference>
<feature type="compositionally biased region" description="Polar residues" evidence="1">
    <location>
        <begin position="69"/>
        <end position="154"/>
    </location>
</feature>
<evidence type="ECO:0000313" key="3">
    <source>
        <dbReference type="Proteomes" id="UP001211907"/>
    </source>
</evidence>
<feature type="region of interest" description="Disordered" evidence="1">
    <location>
        <begin position="1"/>
        <end position="37"/>
    </location>
</feature>
<feature type="non-terminal residue" evidence="2">
    <location>
        <position position="1"/>
    </location>
</feature>
<dbReference type="AlphaFoldDB" id="A0AAD5SLP2"/>
<dbReference type="EMBL" id="JADGJH010005997">
    <property type="protein sequence ID" value="KAJ3078516.1"/>
    <property type="molecule type" value="Genomic_DNA"/>
</dbReference>
<keyword evidence="3" id="KW-1185">Reference proteome</keyword>
<name>A0AAD5SLP2_9FUNG</name>
<organism evidence="2 3">
    <name type="scientific">Physocladia obscura</name>
    <dbReference type="NCBI Taxonomy" id="109957"/>
    <lineage>
        <taxon>Eukaryota</taxon>
        <taxon>Fungi</taxon>
        <taxon>Fungi incertae sedis</taxon>
        <taxon>Chytridiomycota</taxon>
        <taxon>Chytridiomycota incertae sedis</taxon>
        <taxon>Chytridiomycetes</taxon>
        <taxon>Chytridiales</taxon>
        <taxon>Chytriomycetaceae</taxon>
        <taxon>Physocladia</taxon>
    </lineage>
</organism>
<proteinExistence type="predicted"/>
<dbReference type="Proteomes" id="UP001211907">
    <property type="component" value="Unassembled WGS sequence"/>
</dbReference>
<feature type="compositionally biased region" description="Polar residues" evidence="1">
    <location>
        <begin position="12"/>
        <end position="22"/>
    </location>
</feature>
<feature type="region of interest" description="Disordered" evidence="1">
    <location>
        <begin position="69"/>
        <end position="159"/>
    </location>
</feature>
<accession>A0AAD5SLP2</accession>